<dbReference type="STRING" id="1399797.GCA_000518285_01734"/>
<dbReference type="Gene3D" id="3.40.930.10">
    <property type="entry name" value="Mannitol-specific EII, Chain A"/>
    <property type="match status" value="1"/>
</dbReference>
<dbReference type="PROSITE" id="PS51094">
    <property type="entry name" value="PTS_EIIA_TYPE_2"/>
    <property type="match status" value="1"/>
</dbReference>
<dbReference type="Proteomes" id="UP000237865">
    <property type="component" value="Unassembled WGS sequence"/>
</dbReference>
<protein>
    <submittedName>
        <fullName evidence="2">PTS fructose transporter subunit IIA</fullName>
    </submittedName>
</protein>
<dbReference type="EMBL" id="PHNE01000004">
    <property type="protein sequence ID" value="PPE05161.1"/>
    <property type="molecule type" value="Genomic_DNA"/>
</dbReference>
<dbReference type="InterPro" id="IPR051541">
    <property type="entry name" value="PTS_SugarTrans_NitroReg"/>
</dbReference>
<dbReference type="AlphaFoldDB" id="A0A2S5RCV3"/>
<evidence type="ECO:0000313" key="3">
    <source>
        <dbReference type="Proteomes" id="UP000237865"/>
    </source>
</evidence>
<feature type="domain" description="PTS EIIA type-2" evidence="1">
    <location>
        <begin position="1"/>
        <end position="138"/>
    </location>
</feature>
<reference evidence="2 3" key="1">
    <citation type="submission" date="2017-11" db="EMBL/GenBank/DDBJ databases">
        <title>Genome sequence of Entomoplasma lucivorax PIPN-2 (ATCC 49196).</title>
        <authorList>
            <person name="Lo W.-S."/>
            <person name="Gasparich G.E."/>
            <person name="Kuo C.-H."/>
        </authorList>
    </citation>
    <scope>NUCLEOTIDE SEQUENCE [LARGE SCALE GENOMIC DNA]</scope>
    <source>
        <strain evidence="2 3">PIPN-2</strain>
    </source>
</reference>
<dbReference type="InterPro" id="IPR016152">
    <property type="entry name" value="PTrfase/Anion_transptr"/>
</dbReference>
<gene>
    <name evidence="2" type="ORF">ELUCI_v1c06970</name>
</gene>
<evidence type="ECO:0000259" key="1">
    <source>
        <dbReference type="PROSITE" id="PS51094"/>
    </source>
</evidence>
<dbReference type="Pfam" id="PF00359">
    <property type="entry name" value="PTS_EIIA_2"/>
    <property type="match status" value="1"/>
</dbReference>
<sequence>MFKPKNVFLHQKFNSKEEILQDIALKFKNENVNQFYIDSILTREKLASFAIGNQIAIPHGTYDGMKTLNDSLLLFYHLEKEIKWDGEPVRIIIALAIKPECQLNVLQNIAVNSMNEEFFEDLIKNPTIEKVETLTSSIKED</sequence>
<proteinExistence type="predicted"/>
<organism evidence="2 3">
    <name type="scientific">Williamsoniiplasma lucivorax</name>
    <dbReference type="NCBI Taxonomy" id="209274"/>
    <lineage>
        <taxon>Bacteria</taxon>
        <taxon>Bacillati</taxon>
        <taxon>Mycoplasmatota</taxon>
        <taxon>Mollicutes</taxon>
        <taxon>Entomoplasmatales</taxon>
        <taxon>Williamsoniiplasma</taxon>
    </lineage>
</organism>
<accession>A0A2S5RCV3</accession>
<comment type="caution">
    <text evidence="2">The sequence shown here is derived from an EMBL/GenBank/DDBJ whole genome shotgun (WGS) entry which is preliminary data.</text>
</comment>
<evidence type="ECO:0000313" key="2">
    <source>
        <dbReference type="EMBL" id="PPE05161.1"/>
    </source>
</evidence>
<name>A0A2S5RCV3_9MOLU</name>
<dbReference type="CDD" id="cd00211">
    <property type="entry name" value="PTS_IIA_fru"/>
    <property type="match status" value="1"/>
</dbReference>
<dbReference type="PROSITE" id="PS00372">
    <property type="entry name" value="PTS_EIIA_TYPE_2_HIS"/>
    <property type="match status" value="1"/>
</dbReference>
<dbReference type="PANTHER" id="PTHR47738:SF2">
    <property type="entry name" value="PTS SYSTEM FRUCTOSE-LIKE EIIA COMPONENT"/>
    <property type="match status" value="1"/>
</dbReference>
<dbReference type="RefSeq" id="WP_028126932.1">
    <property type="nucleotide sequence ID" value="NZ_PHNE01000004.1"/>
</dbReference>
<dbReference type="SUPFAM" id="SSF55804">
    <property type="entry name" value="Phoshotransferase/anion transport protein"/>
    <property type="match status" value="1"/>
</dbReference>
<dbReference type="PANTHER" id="PTHR47738">
    <property type="entry name" value="PTS SYSTEM FRUCTOSE-LIKE EIIA COMPONENT-RELATED"/>
    <property type="match status" value="1"/>
</dbReference>
<keyword evidence="3" id="KW-1185">Reference proteome</keyword>
<dbReference type="InterPro" id="IPR002178">
    <property type="entry name" value="PTS_EIIA_type-2_dom"/>
</dbReference>